<gene>
    <name evidence="8" type="ORF">D0436_03890</name>
</gene>
<accession>A0A5B8QUV0</accession>
<evidence type="ECO:0000259" key="7">
    <source>
        <dbReference type="PROSITE" id="PS51900"/>
    </source>
</evidence>
<keyword evidence="2" id="KW-0229">DNA integration</keyword>
<sequence>MKLSDAKCRNIKPTEKIQKLTDGAGLYLEVKPSGAKKWRYRYRIAGKETIFTIGDYPTISLSEARIKRQEATELVKEGKHPTTIRQSRKVKNEWESVNTFQALAHEWIEKNKSKWSENYKRQIEINLRRYVFPSIGKLPIKSVESAHILVIVQKIEKQGVEKRKGKKGSPSIALLVKQWCGAIFRYAVVTLRAEYDPAAPIQGAITRPRVRHHPHLEGPELSGFMRALNAYEERGMRQTIIALRLLLLTFVRNGELRLAIWDEFDLENAIWRIPGERMKMREPHVVPLSKQAMQLLRELKTFTGPFGFIFPNRSTANTAMSNTTINRAIEYMGYKARITSHGFRGTASTVLHEHEWPHEIIERQLAHAERNSVVKAYNHAQHLSKRREMMQWWADYLDEIESKALEVD</sequence>
<dbReference type="InterPro" id="IPR010998">
    <property type="entry name" value="Integrase_recombinase_N"/>
</dbReference>
<evidence type="ECO:0000313" key="8">
    <source>
        <dbReference type="EMBL" id="QDZ89677.1"/>
    </source>
</evidence>
<reference evidence="8 9" key="1">
    <citation type="journal article" date="2019" name="Ecotoxicol. Environ. Saf.">
        <title>Microbial characterization of heavy metal resistant bacterial strains isolated from an electroplating wastewater treatment plant.</title>
        <authorList>
            <person name="Cai X."/>
            <person name="Zheng X."/>
            <person name="Zhang D."/>
            <person name="Iqbal W."/>
            <person name="Liu C."/>
            <person name="Yang B."/>
            <person name="Zhao X."/>
            <person name="Lu X."/>
            <person name="Mao Y."/>
        </authorList>
    </citation>
    <scope>NUCLEOTIDE SEQUENCE [LARGE SCALE GENOMIC DNA]</scope>
    <source>
        <strain evidence="8 9">Ni1-3</strain>
    </source>
</reference>
<dbReference type="PROSITE" id="PS51898">
    <property type="entry name" value="TYR_RECOMBINASE"/>
    <property type="match status" value="1"/>
</dbReference>
<evidence type="ECO:0000256" key="4">
    <source>
        <dbReference type="ARBA" id="ARBA00023172"/>
    </source>
</evidence>
<keyword evidence="3 5" id="KW-0238">DNA-binding</keyword>
<dbReference type="InterPro" id="IPR038488">
    <property type="entry name" value="Integrase_DNA-bd_sf"/>
</dbReference>
<dbReference type="AlphaFoldDB" id="A0A5B8QUV0"/>
<dbReference type="GO" id="GO:0015074">
    <property type="term" value="P:DNA integration"/>
    <property type="evidence" value="ECO:0007669"/>
    <property type="project" value="UniProtKB-KW"/>
</dbReference>
<keyword evidence="4" id="KW-0233">DNA recombination</keyword>
<dbReference type="Proteomes" id="UP000321124">
    <property type="component" value="Chromosome"/>
</dbReference>
<name>A0A5B8QUV0_9GAMM</name>
<dbReference type="InterPro" id="IPR044068">
    <property type="entry name" value="CB"/>
</dbReference>
<dbReference type="Gene3D" id="1.10.443.10">
    <property type="entry name" value="Intergrase catalytic core"/>
    <property type="match status" value="1"/>
</dbReference>
<dbReference type="Gene3D" id="3.30.160.390">
    <property type="entry name" value="Integrase, DNA-binding domain"/>
    <property type="match status" value="1"/>
</dbReference>
<dbReference type="PROSITE" id="PS51900">
    <property type="entry name" value="CB"/>
    <property type="match status" value="1"/>
</dbReference>
<dbReference type="Pfam" id="PF13356">
    <property type="entry name" value="Arm-DNA-bind_3"/>
    <property type="match status" value="1"/>
</dbReference>
<evidence type="ECO:0000256" key="2">
    <source>
        <dbReference type="ARBA" id="ARBA00022908"/>
    </source>
</evidence>
<dbReference type="Pfam" id="PF00589">
    <property type="entry name" value="Phage_integrase"/>
    <property type="match status" value="1"/>
</dbReference>
<evidence type="ECO:0000259" key="6">
    <source>
        <dbReference type="PROSITE" id="PS51898"/>
    </source>
</evidence>
<dbReference type="Pfam" id="PF22022">
    <property type="entry name" value="Phage_int_M"/>
    <property type="match status" value="1"/>
</dbReference>
<dbReference type="PANTHER" id="PTHR30629">
    <property type="entry name" value="PROPHAGE INTEGRASE"/>
    <property type="match status" value="1"/>
</dbReference>
<dbReference type="InterPro" id="IPR002104">
    <property type="entry name" value="Integrase_catalytic"/>
</dbReference>
<evidence type="ECO:0000256" key="3">
    <source>
        <dbReference type="ARBA" id="ARBA00023125"/>
    </source>
</evidence>
<dbReference type="SUPFAM" id="SSF56349">
    <property type="entry name" value="DNA breaking-rejoining enzymes"/>
    <property type="match status" value="1"/>
</dbReference>
<protein>
    <submittedName>
        <fullName evidence="8">Tyrosine-type recombinase/integrase</fullName>
    </submittedName>
</protein>
<proteinExistence type="inferred from homology"/>
<dbReference type="RefSeq" id="WP_208661478.1">
    <property type="nucleotide sequence ID" value="NZ_CP031775.2"/>
</dbReference>
<dbReference type="KEGG" id="sdeo:D0436_03890"/>
<dbReference type="GO" id="GO:0003677">
    <property type="term" value="F:DNA binding"/>
    <property type="evidence" value="ECO:0007669"/>
    <property type="project" value="UniProtKB-UniRule"/>
</dbReference>
<comment type="similarity">
    <text evidence="1">Belongs to the 'phage' integrase family.</text>
</comment>
<dbReference type="CDD" id="cd00801">
    <property type="entry name" value="INT_P4_C"/>
    <property type="match status" value="1"/>
</dbReference>
<dbReference type="GO" id="GO:0006310">
    <property type="term" value="P:DNA recombination"/>
    <property type="evidence" value="ECO:0007669"/>
    <property type="project" value="UniProtKB-KW"/>
</dbReference>
<dbReference type="PANTHER" id="PTHR30629:SF2">
    <property type="entry name" value="PROPHAGE INTEGRASE INTS-RELATED"/>
    <property type="match status" value="1"/>
</dbReference>
<feature type="domain" description="Core-binding (CB)" evidence="7">
    <location>
        <begin position="98"/>
        <end position="188"/>
    </location>
</feature>
<dbReference type="InterPro" id="IPR025166">
    <property type="entry name" value="Integrase_DNA_bind_dom"/>
</dbReference>
<dbReference type="InterPro" id="IPR011010">
    <property type="entry name" value="DNA_brk_join_enz"/>
</dbReference>
<dbReference type="InterPro" id="IPR013762">
    <property type="entry name" value="Integrase-like_cat_sf"/>
</dbReference>
<dbReference type="InterPro" id="IPR053876">
    <property type="entry name" value="Phage_int_M"/>
</dbReference>
<evidence type="ECO:0000313" key="9">
    <source>
        <dbReference type="Proteomes" id="UP000321124"/>
    </source>
</evidence>
<dbReference type="InterPro" id="IPR050808">
    <property type="entry name" value="Phage_Integrase"/>
</dbReference>
<dbReference type="Gene3D" id="1.10.150.130">
    <property type="match status" value="1"/>
</dbReference>
<feature type="domain" description="Tyr recombinase" evidence="6">
    <location>
        <begin position="211"/>
        <end position="390"/>
    </location>
</feature>
<dbReference type="EMBL" id="CP031775">
    <property type="protein sequence ID" value="QDZ89677.1"/>
    <property type="molecule type" value="Genomic_DNA"/>
</dbReference>
<organism evidence="8 9">
    <name type="scientific">Shewanella decolorationis</name>
    <dbReference type="NCBI Taxonomy" id="256839"/>
    <lineage>
        <taxon>Bacteria</taxon>
        <taxon>Pseudomonadati</taxon>
        <taxon>Pseudomonadota</taxon>
        <taxon>Gammaproteobacteria</taxon>
        <taxon>Alteromonadales</taxon>
        <taxon>Shewanellaceae</taxon>
        <taxon>Shewanella</taxon>
    </lineage>
</organism>
<evidence type="ECO:0000256" key="5">
    <source>
        <dbReference type="PROSITE-ProRule" id="PRU01248"/>
    </source>
</evidence>
<evidence type="ECO:0000256" key="1">
    <source>
        <dbReference type="ARBA" id="ARBA00008857"/>
    </source>
</evidence>